<evidence type="ECO:0000256" key="1">
    <source>
        <dbReference type="ARBA" id="ARBA00023002"/>
    </source>
</evidence>
<dbReference type="Proteomes" id="UP000199365">
    <property type="component" value="Unassembled WGS sequence"/>
</dbReference>
<dbReference type="Gene3D" id="3.30.9.10">
    <property type="entry name" value="D-Amino Acid Oxidase, subunit A, domain 2"/>
    <property type="match status" value="1"/>
</dbReference>
<keyword evidence="4" id="KW-1185">Reference proteome</keyword>
<dbReference type="InterPro" id="IPR006076">
    <property type="entry name" value="FAD-dep_OxRdtase"/>
</dbReference>
<reference evidence="4" key="1">
    <citation type="submission" date="2016-10" db="EMBL/GenBank/DDBJ databases">
        <authorList>
            <person name="Varghese N."/>
            <person name="Submissions S."/>
        </authorList>
    </citation>
    <scope>NUCLEOTIDE SEQUENCE [LARGE SCALE GENOMIC DNA]</scope>
    <source>
        <strain evidence="4">DUS833</strain>
    </source>
</reference>
<accession>A0A1H1KBY0</accession>
<dbReference type="PROSITE" id="PS51257">
    <property type="entry name" value="PROKAR_LIPOPROTEIN"/>
    <property type="match status" value="1"/>
</dbReference>
<dbReference type="InterPro" id="IPR036188">
    <property type="entry name" value="FAD/NAD-bd_sf"/>
</dbReference>
<dbReference type="Pfam" id="PF01266">
    <property type="entry name" value="DAO"/>
    <property type="match status" value="1"/>
</dbReference>
<protein>
    <submittedName>
        <fullName evidence="3">Glycine/D-amino acid oxidase</fullName>
    </submittedName>
</protein>
<dbReference type="PANTHER" id="PTHR13847">
    <property type="entry name" value="SARCOSINE DEHYDROGENASE-RELATED"/>
    <property type="match status" value="1"/>
</dbReference>
<dbReference type="Gene3D" id="3.50.50.60">
    <property type="entry name" value="FAD/NAD(P)-binding domain"/>
    <property type="match status" value="1"/>
</dbReference>
<proteinExistence type="predicted"/>
<keyword evidence="1" id="KW-0560">Oxidoreductase</keyword>
<name>A0A1H1KBY0_9BURK</name>
<dbReference type="RefSeq" id="WP_244145116.1">
    <property type="nucleotide sequence ID" value="NZ_FNKX01000003.1"/>
</dbReference>
<dbReference type="EMBL" id="FNKX01000003">
    <property type="protein sequence ID" value="SDR59838.1"/>
    <property type="molecule type" value="Genomic_DNA"/>
</dbReference>
<dbReference type="SUPFAM" id="SSF54373">
    <property type="entry name" value="FAD-linked reductases, C-terminal domain"/>
    <property type="match status" value="1"/>
</dbReference>
<dbReference type="GO" id="GO:0016491">
    <property type="term" value="F:oxidoreductase activity"/>
    <property type="evidence" value="ECO:0007669"/>
    <property type="project" value="UniProtKB-KW"/>
</dbReference>
<sequence length="380" mass="40826">MIRENHDVVIVGGGVVGCALAHGMLGRGKRALVLDGGDCDPRASKANFGLVGAYGKGYGAPRYQQLSRESVALWSAFAAALHDETGIDVEYENDGCLRFCLSGADFEEEAEFLASWNAQSPKIDPCSRMIDRSALERLLPGTRLGREVVGAGIGVADGHCNPLKLLRALQQAIELRGGTLAGNHTVSKIEPCPDGSFRVHVQTSTGPRCFETGQLIIAAGLGSTALGAMVALDVPLRPLRGQLLVTERLEPILRLPASGIRQTRDGTVMIGVSHEEVGMDLGTTTFTAARMTKRALRILPDLAMARLVRHWACLRIITPDEHPVYAQSSTYPGAWIALCHSGITLAAVHAGPVADALARNVLPENFEFFHHRRFDVSQVI</sequence>
<dbReference type="AlphaFoldDB" id="A0A1H1KBY0"/>
<dbReference type="GO" id="GO:0005737">
    <property type="term" value="C:cytoplasm"/>
    <property type="evidence" value="ECO:0007669"/>
    <property type="project" value="TreeGrafter"/>
</dbReference>
<dbReference type="SUPFAM" id="SSF51905">
    <property type="entry name" value="FAD/NAD(P)-binding domain"/>
    <property type="match status" value="1"/>
</dbReference>
<evidence type="ECO:0000259" key="2">
    <source>
        <dbReference type="Pfam" id="PF01266"/>
    </source>
</evidence>
<organism evidence="3 4">
    <name type="scientific">Paraburkholderia tuberum</name>
    <dbReference type="NCBI Taxonomy" id="157910"/>
    <lineage>
        <taxon>Bacteria</taxon>
        <taxon>Pseudomonadati</taxon>
        <taxon>Pseudomonadota</taxon>
        <taxon>Betaproteobacteria</taxon>
        <taxon>Burkholderiales</taxon>
        <taxon>Burkholderiaceae</taxon>
        <taxon>Paraburkholderia</taxon>
    </lineage>
</organism>
<gene>
    <name evidence="3" type="ORF">SAMN05445850_6985</name>
</gene>
<evidence type="ECO:0000313" key="4">
    <source>
        <dbReference type="Proteomes" id="UP000199365"/>
    </source>
</evidence>
<dbReference type="STRING" id="157910.SAMN05445850_6985"/>
<feature type="domain" description="FAD dependent oxidoreductase" evidence="2">
    <location>
        <begin position="7"/>
        <end position="354"/>
    </location>
</feature>
<evidence type="ECO:0000313" key="3">
    <source>
        <dbReference type="EMBL" id="SDR59838.1"/>
    </source>
</evidence>